<gene>
    <name evidence="4 6" type="primary">nagB</name>
    <name evidence="6" type="ORF">DHW61_15750</name>
</gene>
<comment type="pathway">
    <text evidence="4">Amino-sugar metabolism; N-acetylneuraminate degradation; D-fructose 6-phosphate from N-acetylneuraminate: step 5/5.</text>
</comment>
<feature type="domain" description="Glucosamine/galactosamine-6-phosphate isomerase" evidence="5">
    <location>
        <begin position="16"/>
        <end position="224"/>
    </location>
</feature>
<evidence type="ECO:0000256" key="4">
    <source>
        <dbReference type="HAMAP-Rule" id="MF_01241"/>
    </source>
</evidence>
<evidence type="ECO:0000256" key="2">
    <source>
        <dbReference type="ARBA" id="ARBA00022801"/>
    </source>
</evidence>
<dbReference type="GO" id="GO:0042802">
    <property type="term" value="F:identical protein binding"/>
    <property type="evidence" value="ECO:0007669"/>
    <property type="project" value="TreeGrafter"/>
</dbReference>
<dbReference type="Gene3D" id="3.40.50.1360">
    <property type="match status" value="1"/>
</dbReference>
<dbReference type="UniPathway" id="UPA00629">
    <property type="reaction ID" value="UER00684"/>
</dbReference>
<dbReference type="GO" id="GO:0006043">
    <property type="term" value="P:glucosamine catabolic process"/>
    <property type="evidence" value="ECO:0007669"/>
    <property type="project" value="TreeGrafter"/>
</dbReference>
<feature type="active site" description="Proton acceptor; for ring-opening step" evidence="4">
    <location>
        <position position="138"/>
    </location>
</feature>
<comment type="catalytic activity">
    <reaction evidence="1 4">
        <text>alpha-D-glucosamine 6-phosphate + H2O = beta-D-fructose 6-phosphate + NH4(+)</text>
        <dbReference type="Rhea" id="RHEA:12172"/>
        <dbReference type="ChEBI" id="CHEBI:15377"/>
        <dbReference type="ChEBI" id="CHEBI:28938"/>
        <dbReference type="ChEBI" id="CHEBI:57634"/>
        <dbReference type="ChEBI" id="CHEBI:75989"/>
        <dbReference type="EC" id="3.5.99.6"/>
    </reaction>
</comment>
<dbReference type="InterPro" id="IPR037171">
    <property type="entry name" value="NagB/RpiA_transferase-like"/>
</dbReference>
<keyword evidence="2 4" id="KW-0378">Hydrolase</keyword>
<evidence type="ECO:0000313" key="6">
    <source>
        <dbReference type="EMBL" id="HCL03835.1"/>
    </source>
</evidence>
<dbReference type="Proteomes" id="UP000262969">
    <property type="component" value="Unassembled WGS sequence"/>
</dbReference>
<feature type="active site" description="For ring-opening step" evidence="4">
    <location>
        <position position="136"/>
    </location>
</feature>
<keyword evidence="3 4" id="KW-0119">Carbohydrate metabolism</keyword>
<accession>A0A3D2XBD0</accession>
<protein>
    <recommendedName>
        <fullName evidence="4">Glucosamine-6-phosphate deaminase</fullName>
        <ecNumber evidence="4">3.5.99.6</ecNumber>
    </recommendedName>
    <alternativeName>
        <fullName evidence="4">GlcN6P deaminase</fullName>
        <shortName evidence="4">GNPDA</shortName>
    </alternativeName>
    <alternativeName>
        <fullName evidence="4">Glucosamine-6-phosphate isomerase</fullName>
    </alternativeName>
</protein>
<dbReference type="GO" id="GO:0005975">
    <property type="term" value="P:carbohydrate metabolic process"/>
    <property type="evidence" value="ECO:0007669"/>
    <property type="project" value="InterPro"/>
</dbReference>
<dbReference type="NCBIfam" id="TIGR00502">
    <property type="entry name" value="nagB"/>
    <property type="match status" value="1"/>
</dbReference>
<dbReference type="AlphaFoldDB" id="A0A3D2XBD0"/>
<evidence type="ECO:0000259" key="5">
    <source>
        <dbReference type="Pfam" id="PF01182"/>
    </source>
</evidence>
<evidence type="ECO:0000313" key="7">
    <source>
        <dbReference type="Proteomes" id="UP000262969"/>
    </source>
</evidence>
<reference evidence="6 7" key="1">
    <citation type="journal article" date="2018" name="Nat. Biotechnol.">
        <title>A standardized bacterial taxonomy based on genome phylogeny substantially revises the tree of life.</title>
        <authorList>
            <person name="Parks D.H."/>
            <person name="Chuvochina M."/>
            <person name="Waite D.W."/>
            <person name="Rinke C."/>
            <person name="Skarshewski A."/>
            <person name="Chaumeil P.A."/>
            <person name="Hugenholtz P."/>
        </authorList>
    </citation>
    <scope>NUCLEOTIDE SEQUENCE [LARGE SCALE GENOMIC DNA]</scope>
    <source>
        <strain evidence="6">UBA11728</strain>
    </source>
</reference>
<comment type="caution">
    <text evidence="4">Lacks conserved residue(s) required for the propagation of feature annotation.</text>
</comment>
<dbReference type="GO" id="GO:0019262">
    <property type="term" value="P:N-acetylneuraminate catabolic process"/>
    <property type="evidence" value="ECO:0007669"/>
    <property type="project" value="UniProtKB-UniRule"/>
</dbReference>
<evidence type="ECO:0000256" key="3">
    <source>
        <dbReference type="ARBA" id="ARBA00023277"/>
    </source>
</evidence>
<dbReference type="PANTHER" id="PTHR11280:SF5">
    <property type="entry name" value="GLUCOSAMINE-6-PHOSPHATE ISOMERASE"/>
    <property type="match status" value="1"/>
</dbReference>
<dbReference type="CDD" id="cd01399">
    <property type="entry name" value="GlcN6P_deaminase"/>
    <property type="match status" value="1"/>
</dbReference>
<comment type="similarity">
    <text evidence="4">Belongs to the glucosamine/galactosamine-6-phosphate isomerase family. NagB subfamily.</text>
</comment>
<proteinExistence type="inferred from homology"/>
<dbReference type="EMBL" id="DPVV01000523">
    <property type="protein sequence ID" value="HCL03835.1"/>
    <property type="molecule type" value="Genomic_DNA"/>
</dbReference>
<feature type="active site" description="For ring-opening step" evidence="4">
    <location>
        <position position="143"/>
    </location>
</feature>
<dbReference type="PANTHER" id="PTHR11280">
    <property type="entry name" value="GLUCOSAMINE-6-PHOSPHATE ISOMERASE"/>
    <property type="match status" value="1"/>
</dbReference>
<dbReference type="Pfam" id="PF01182">
    <property type="entry name" value="Glucosamine_iso"/>
    <property type="match status" value="1"/>
</dbReference>
<comment type="function">
    <text evidence="4">Catalyzes the reversible isomerization-deamination of glucosamine 6-phosphate (GlcN6P) to form fructose 6-phosphate (Fru6P) and ammonium ion.</text>
</comment>
<dbReference type="FunFam" id="3.40.50.1360:FF:000003">
    <property type="entry name" value="Glucosamine-6-phosphate deaminase"/>
    <property type="match status" value="1"/>
</dbReference>
<dbReference type="InterPro" id="IPR004547">
    <property type="entry name" value="Glucosamine6P_isomerase"/>
</dbReference>
<name>A0A3D2XBD0_9FIRM</name>
<dbReference type="SUPFAM" id="SSF100950">
    <property type="entry name" value="NagB/RpiA/CoA transferase-like"/>
    <property type="match status" value="1"/>
</dbReference>
<feature type="active site" description="Proton acceptor; for enolization step" evidence="4">
    <location>
        <position position="67"/>
    </location>
</feature>
<evidence type="ECO:0000256" key="1">
    <source>
        <dbReference type="ARBA" id="ARBA00000644"/>
    </source>
</evidence>
<dbReference type="PROSITE" id="PS01161">
    <property type="entry name" value="GLC_GALNAC_ISOMERASE"/>
    <property type="match status" value="1"/>
</dbReference>
<dbReference type="HAMAP" id="MF_01241">
    <property type="entry name" value="GlcN6P_deamin"/>
    <property type="match status" value="1"/>
</dbReference>
<organism evidence="6 7">
    <name type="scientific">Lachnoclostridium phytofermentans</name>
    <dbReference type="NCBI Taxonomy" id="66219"/>
    <lineage>
        <taxon>Bacteria</taxon>
        <taxon>Bacillati</taxon>
        <taxon>Bacillota</taxon>
        <taxon>Clostridia</taxon>
        <taxon>Lachnospirales</taxon>
        <taxon>Lachnospiraceae</taxon>
    </lineage>
</organism>
<dbReference type="EC" id="3.5.99.6" evidence="4"/>
<sequence length="236" mass="25941">MKVIHATSYSDLSRKAANIISAQVILKPNSVLGLATGSTPIGTYKQLIEWYNKGDIDFSSTISVNLDEYIGIEPTNEQSYRYFMNENLFRHINIPQENTNVPSGLAEDMEAECLNYDALITNLGGIDLQLLGIGHNGHIGFNEPDDAFEKTTHIVSLGESTIKANARFFEDINEVPTKAITMGIKSIMQAKKVLLIANGPDKKDIIEKALYGPVTPSVPASILQLHPDLTVICCFE</sequence>
<dbReference type="InterPro" id="IPR006148">
    <property type="entry name" value="Glc/Gal-6P_isomerase"/>
</dbReference>
<dbReference type="GO" id="GO:0004342">
    <property type="term" value="F:glucosamine-6-phosphate deaminase activity"/>
    <property type="evidence" value="ECO:0007669"/>
    <property type="project" value="UniProtKB-UniRule"/>
</dbReference>
<dbReference type="GO" id="GO:0006046">
    <property type="term" value="P:N-acetylglucosamine catabolic process"/>
    <property type="evidence" value="ECO:0007669"/>
    <property type="project" value="UniProtKB-UniRule"/>
</dbReference>
<dbReference type="GO" id="GO:0005737">
    <property type="term" value="C:cytoplasm"/>
    <property type="evidence" value="ECO:0007669"/>
    <property type="project" value="TreeGrafter"/>
</dbReference>
<comment type="caution">
    <text evidence="6">The sequence shown here is derived from an EMBL/GenBank/DDBJ whole genome shotgun (WGS) entry which is preliminary data.</text>
</comment>
<dbReference type="InterPro" id="IPR018321">
    <property type="entry name" value="Glucosamine6P_isomerase_CS"/>
</dbReference>